<evidence type="ECO:0000313" key="2">
    <source>
        <dbReference type="EMBL" id="KEQ68854.1"/>
    </source>
</evidence>
<dbReference type="EMBL" id="KL584725">
    <property type="protein sequence ID" value="KEQ68854.1"/>
    <property type="molecule type" value="Genomic_DNA"/>
</dbReference>
<dbReference type="GeneID" id="25414283"/>
<organism evidence="2 3">
    <name type="scientific">Aureobasidium namibiae CBS 147.97</name>
    <dbReference type="NCBI Taxonomy" id="1043004"/>
    <lineage>
        <taxon>Eukaryota</taxon>
        <taxon>Fungi</taxon>
        <taxon>Dikarya</taxon>
        <taxon>Ascomycota</taxon>
        <taxon>Pezizomycotina</taxon>
        <taxon>Dothideomycetes</taxon>
        <taxon>Dothideomycetidae</taxon>
        <taxon>Dothideales</taxon>
        <taxon>Saccotheciaceae</taxon>
        <taxon>Aureobasidium</taxon>
    </lineage>
</organism>
<dbReference type="Proteomes" id="UP000027730">
    <property type="component" value="Unassembled WGS sequence"/>
</dbReference>
<sequence>MASSPISTANDIEPASYCDAGLDETGGVGYGGDCKAVEQTPPPHILDVLEKDERSRITAKWCKQMEGIDDLSSSSSAFESVLPSHIKYSISDVNLSTEAGKLLLVYHAPTTLKSQTSASSNRLWTRNTTITMSDLTTTVGETPLASPAQTSQCALPAEPATVTARPDLTPLETSTVQERATPPVCTHCDLHLQFLHRTFSNPPTLTAIKDPSRWTILPSLNILTAHSTTGEEASCSTPSSSGPGIGGKSTTLSCVRVSETSIAKGAHAPSPTFLSSSPSAPPLSDDHTEQPFLTSRQKITDHYLVRPSTKRHLTDLRAQAILLHLRARPFHLQPESPSPSLPRGILTIRDYPKLWTLKQSTRSSSSLHPPDKVLVEPRNRRLPGEAFHESSEEAQHVEGTESSAAPKRRGRLRKQSHLTPVVVFGTEEDGAIASPTTKLLRSHSAQQEQHASNGSAHKPSRKNQFLDTSLRNTAVCQSILENTTTRRESNVLACTPHCLPEVSEAVLLVSQYTRRDKRQGEARGNEKRKSLPILL</sequence>
<reference evidence="2 3" key="1">
    <citation type="journal article" date="2014" name="BMC Genomics">
        <title>Genome sequencing of four Aureobasidium pullulans varieties: biotechnological potential, stress tolerance, and description of new species.</title>
        <authorList>
            <person name="Gostin Ar C."/>
            <person name="Ohm R.A."/>
            <person name="Kogej T."/>
            <person name="Sonjak S."/>
            <person name="Turk M."/>
            <person name="Zajc J."/>
            <person name="Zalar P."/>
            <person name="Grube M."/>
            <person name="Sun H."/>
            <person name="Han J."/>
            <person name="Sharma A."/>
            <person name="Chiniquy J."/>
            <person name="Ngan C.Y."/>
            <person name="Lipzen A."/>
            <person name="Barry K."/>
            <person name="Grigoriev I.V."/>
            <person name="Gunde-Cimerman N."/>
        </authorList>
    </citation>
    <scope>NUCLEOTIDE SEQUENCE [LARGE SCALE GENOMIC DNA]</scope>
    <source>
        <strain evidence="2 3">CBS 147.97</strain>
    </source>
</reference>
<feature type="compositionally biased region" description="Basic and acidic residues" evidence="1">
    <location>
        <begin position="518"/>
        <end position="529"/>
    </location>
</feature>
<dbReference type="RefSeq" id="XP_013423049.1">
    <property type="nucleotide sequence ID" value="XM_013567595.1"/>
</dbReference>
<keyword evidence="3" id="KW-1185">Reference proteome</keyword>
<feature type="region of interest" description="Disordered" evidence="1">
    <location>
        <begin position="514"/>
        <end position="535"/>
    </location>
</feature>
<feature type="region of interest" description="Disordered" evidence="1">
    <location>
        <begin position="437"/>
        <end position="462"/>
    </location>
</feature>
<gene>
    <name evidence="2" type="ORF">M436DRAFT_67771</name>
</gene>
<protein>
    <submittedName>
        <fullName evidence="2">Uncharacterized protein</fullName>
    </submittedName>
</protein>
<dbReference type="HOGENOM" id="CLU_508957_0_0_1"/>
<feature type="region of interest" description="Disordered" evidence="1">
    <location>
        <begin position="386"/>
        <end position="414"/>
    </location>
</feature>
<dbReference type="AlphaFoldDB" id="A0A074WB90"/>
<evidence type="ECO:0000313" key="3">
    <source>
        <dbReference type="Proteomes" id="UP000027730"/>
    </source>
</evidence>
<feature type="region of interest" description="Disordered" evidence="1">
    <location>
        <begin position="266"/>
        <end position="289"/>
    </location>
</feature>
<proteinExistence type="predicted"/>
<evidence type="ECO:0000256" key="1">
    <source>
        <dbReference type="SAM" id="MobiDB-lite"/>
    </source>
</evidence>
<feature type="compositionally biased region" description="Low complexity" evidence="1">
    <location>
        <begin position="268"/>
        <end position="278"/>
    </location>
</feature>
<feature type="compositionally biased region" description="Basic and acidic residues" evidence="1">
    <location>
        <begin position="386"/>
        <end position="399"/>
    </location>
</feature>
<feature type="compositionally biased region" description="Polar residues" evidence="1">
    <location>
        <begin position="437"/>
        <end position="455"/>
    </location>
</feature>
<name>A0A074WB90_9PEZI</name>
<accession>A0A074WB90</accession>